<dbReference type="InterPro" id="IPR005064">
    <property type="entry name" value="BUG"/>
</dbReference>
<feature type="chain" id="PRO_5012748062" evidence="2">
    <location>
        <begin position="24"/>
        <end position="322"/>
    </location>
</feature>
<dbReference type="SUPFAM" id="SSF53850">
    <property type="entry name" value="Periplasmic binding protein-like II"/>
    <property type="match status" value="1"/>
</dbReference>
<dbReference type="STRING" id="658167.SAMN04488135_10191"/>
<feature type="signal peptide" evidence="2">
    <location>
        <begin position="1"/>
        <end position="23"/>
    </location>
</feature>
<dbReference type="RefSeq" id="WP_073100939.1">
    <property type="nucleotide sequence ID" value="NZ_FQXE01000001.1"/>
</dbReference>
<dbReference type="CDD" id="cd13578">
    <property type="entry name" value="PBP2_Bug27"/>
    <property type="match status" value="1"/>
</dbReference>
<evidence type="ECO:0000256" key="1">
    <source>
        <dbReference type="ARBA" id="ARBA00006987"/>
    </source>
</evidence>
<dbReference type="PANTHER" id="PTHR42928">
    <property type="entry name" value="TRICARBOXYLATE-BINDING PROTEIN"/>
    <property type="match status" value="1"/>
</dbReference>
<evidence type="ECO:0000256" key="2">
    <source>
        <dbReference type="SAM" id="SignalP"/>
    </source>
</evidence>
<dbReference type="EMBL" id="FQXE01000001">
    <property type="protein sequence ID" value="SHG70539.1"/>
    <property type="molecule type" value="Genomic_DNA"/>
</dbReference>
<proteinExistence type="inferred from homology"/>
<dbReference type="PIRSF" id="PIRSF017082">
    <property type="entry name" value="YflP"/>
    <property type="match status" value="1"/>
</dbReference>
<dbReference type="Pfam" id="PF03401">
    <property type="entry name" value="TctC"/>
    <property type="match status" value="1"/>
</dbReference>
<organism evidence="3 4">
    <name type="scientific">Pollutimonas bauzanensis</name>
    <dbReference type="NCBI Taxonomy" id="658167"/>
    <lineage>
        <taxon>Bacteria</taxon>
        <taxon>Pseudomonadati</taxon>
        <taxon>Pseudomonadota</taxon>
        <taxon>Betaproteobacteria</taxon>
        <taxon>Burkholderiales</taxon>
        <taxon>Alcaligenaceae</taxon>
        <taxon>Pollutimonas</taxon>
    </lineage>
</organism>
<accession>A0A1M5M0V9</accession>
<keyword evidence="4" id="KW-1185">Reference proteome</keyword>
<gene>
    <name evidence="3" type="ORF">SAMN04488135_10191</name>
</gene>
<reference evidence="3 4" key="1">
    <citation type="submission" date="2016-11" db="EMBL/GenBank/DDBJ databases">
        <authorList>
            <person name="Jaros S."/>
            <person name="Januszkiewicz K."/>
            <person name="Wedrychowicz H."/>
        </authorList>
    </citation>
    <scope>NUCLEOTIDE SEQUENCE [LARGE SCALE GENOMIC DNA]</scope>
    <source>
        <strain evidence="3 4">CGMCC 1.10190</strain>
    </source>
</reference>
<dbReference type="OrthoDB" id="9780943at2"/>
<dbReference type="Proteomes" id="UP000184226">
    <property type="component" value="Unassembled WGS sequence"/>
</dbReference>
<dbReference type="AlphaFoldDB" id="A0A1M5M0V9"/>
<comment type="similarity">
    <text evidence="1">Belongs to the UPF0065 (bug) family.</text>
</comment>
<dbReference type="Gene3D" id="3.40.190.150">
    <property type="entry name" value="Bordetella uptake gene, domain 1"/>
    <property type="match status" value="1"/>
</dbReference>
<dbReference type="Gene3D" id="3.40.190.10">
    <property type="entry name" value="Periplasmic binding protein-like II"/>
    <property type="match status" value="1"/>
</dbReference>
<sequence>MKMLRMLAAGAAIFLAGTMAGLAGESYPARPISLVVPFAPGGGSDPLARGIGERLTQALGQPVVVEYKPGANALIAEGYTARAAPDGYTILLDTTALALNRARQAKASFDLKKDLTPVIMPAWAPHVVIVRADSPHHNTGSLISAMRAAPGKFTYGSFGAGSTSHLAGVLLDSMAGAKSIHVPYRGGAPAIQGLLAGDIDIVYGTVPLAMPFIKSGQLKALAVTSRHRIPELPDTPAMAETLPDYEINLWWALLAPSGTPRPVIDKLNAAVTQAVRSAELRKRLAPQGYNFTDGPPEEVAAFIAAEEEKWGSLIKSEGIALN</sequence>
<name>A0A1M5M0V9_9BURK</name>
<dbReference type="PANTHER" id="PTHR42928:SF5">
    <property type="entry name" value="BLR1237 PROTEIN"/>
    <property type="match status" value="1"/>
</dbReference>
<evidence type="ECO:0000313" key="3">
    <source>
        <dbReference type="EMBL" id="SHG70539.1"/>
    </source>
</evidence>
<keyword evidence="2" id="KW-0732">Signal</keyword>
<evidence type="ECO:0000313" key="4">
    <source>
        <dbReference type="Proteomes" id="UP000184226"/>
    </source>
</evidence>
<keyword evidence="3" id="KW-0675">Receptor</keyword>
<dbReference type="InterPro" id="IPR042100">
    <property type="entry name" value="Bug_dom1"/>
</dbReference>
<protein>
    <submittedName>
        <fullName evidence="3">Tripartite-type tricarboxylate transporter, receptor component TctC</fullName>
    </submittedName>
</protein>